<evidence type="ECO:0000313" key="1">
    <source>
        <dbReference type="EMBL" id="RML49477.1"/>
    </source>
</evidence>
<dbReference type="Proteomes" id="UP000277952">
    <property type="component" value="Unassembled WGS sequence"/>
</dbReference>
<reference evidence="1 2" key="1">
    <citation type="submission" date="2018-08" db="EMBL/GenBank/DDBJ databases">
        <title>Recombination of ecologically and evolutionarily significant loci maintains genetic cohesion in the Pseudomonas syringae species complex.</title>
        <authorList>
            <person name="Dillon M."/>
            <person name="Thakur S."/>
            <person name="Almeida R.N.D."/>
            <person name="Weir B.S."/>
            <person name="Guttman D.S."/>
        </authorList>
    </citation>
    <scope>NUCLEOTIDE SEQUENCE [LARGE SCALE GENOMIC DNA]</scope>
    <source>
        <strain evidence="1 2">19322</strain>
    </source>
</reference>
<organism evidence="1 2">
    <name type="scientific">Pseudomonas amygdali pv. morsprunorum</name>
    <dbReference type="NCBI Taxonomy" id="129138"/>
    <lineage>
        <taxon>Bacteria</taxon>
        <taxon>Pseudomonadati</taxon>
        <taxon>Pseudomonadota</taxon>
        <taxon>Gammaproteobacteria</taxon>
        <taxon>Pseudomonadales</taxon>
        <taxon>Pseudomonadaceae</taxon>
        <taxon>Pseudomonas</taxon>
        <taxon>Pseudomonas amygdali</taxon>
    </lineage>
</organism>
<gene>
    <name evidence="1" type="ORF">ALQ94_101891</name>
</gene>
<protein>
    <submittedName>
        <fullName evidence="1">Uncharacterized protein</fullName>
    </submittedName>
</protein>
<accession>A0A3M2WD59</accession>
<dbReference type="EMBL" id="RBNS01000276">
    <property type="protein sequence ID" value="RML49477.1"/>
    <property type="molecule type" value="Genomic_DNA"/>
</dbReference>
<sequence length="54" mass="5751">MKVAFFANNFASAVQWAGYVTASMRCGKTIDTLCLIAIDNIPTVVCGIPLNDGQ</sequence>
<name>A0A3M2WD59_PSEA0</name>
<comment type="caution">
    <text evidence="1">The sequence shown here is derived from an EMBL/GenBank/DDBJ whole genome shotgun (WGS) entry which is preliminary data.</text>
</comment>
<proteinExistence type="predicted"/>
<evidence type="ECO:0000313" key="2">
    <source>
        <dbReference type="Proteomes" id="UP000277952"/>
    </source>
</evidence>
<dbReference type="AlphaFoldDB" id="A0A3M2WD59"/>